<dbReference type="EMBL" id="JAVRHP010000019">
    <property type="protein sequence ID" value="MDT0649584.1"/>
    <property type="molecule type" value="Genomic_DNA"/>
</dbReference>
<accession>A0ABU3CT96</accession>
<name>A0ABU3CT96_9FLAO</name>
<dbReference type="InterPro" id="IPR025345">
    <property type="entry name" value="DUF4249"/>
</dbReference>
<sequence length="270" mass="30914">MIRTLKIIVLLQSMILLISCEDVVEVDLKESEPRLVIEASVKWIKGTQGNMQSIRLSTTSPFYEQETPPVTNAQVQITDEDGVVYVFQHTSEGIYQNFYFNPVLEMQYQLSVQHNEQLYTATETLIPVVDIDFVEQTTNGGFNGDEIEIKTYYTDPADAENYYFFSFKEERTTFEIYEDEFTNGNQIFGYYSDEDLEAGDQVSIEMAGISRPYYEYLFILRSQIGTNAGGPFETKPATLKGNIVNQTNQENYPLGYFQLSQVDTASYVVE</sequence>
<dbReference type="PROSITE" id="PS51257">
    <property type="entry name" value="PROKAR_LIPOPROTEIN"/>
    <property type="match status" value="1"/>
</dbReference>
<gene>
    <name evidence="1" type="ORF">RM529_05475</name>
</gene>
<evidence type="ECO:0000313" key="2">
    <source>
        <dbReference type="Proteomes" id="UP001248819"/>
    </source>
</evidence>
<reference evidence="1 2" key="1">
    <citation type="submission" date="2023-09" db="EMBL/GenBank/DDBJ databases">
        <authorList>
            <person name="Rey-Velasco X."/>
        </authorList>
    </citation>
    <scope>NUCLEOTIDE SEQUENCE [LARGE SCALE GENOMIC DNA]</scope>
    <source>
        <strain evidence="1 2">F297</strain>
    </source>
</reference>
<organism evidence="1 2">
    <name type="scientific">Autumnicola edwardsiae</name>
    <dbReference type="NCBI Taxonomy" id="3075594"/>
    <lineage>
        <taxon>Bacteria</taxon>
        <taxon>Pseudomonadati</taxon>
        <taxon>Bacteroidota</taxon>
        <taxon>Flavobacteriia</taxon>
        <taxon>Flavobacteriales</taxon>
        <taxon>Flavobacteriaceae</taxon>
        <taxon>Autumnicola</taxon>
    </lineage>
</organism>
<protein>
    <submittedName>
        <fullName evidence="1">DUF4249 domain-containing protein</fullName>
    </submittedName>
</protein>
<comment type="caution">
    <text evidence="1">The sequence shown here is derived from an EMBL/GenBank/DDBJ whole genome shotgun (WGS) entry which is preliminary data.</text>
</comment>
<dbReference type="Pfam" id="PF14054">
    <property type="entry name" value="DUF4249"/>
    <property type="match status" value="1"/>
</dbReference>
<dbReference type="Proteomes" id="UP001248819">
    <property type="component" value="Unassembled WGS sequence"/>
</dbReference>
<dbReference type="RefSeq" id="WP_311483745.1">
    <property type="nucleotide sequence ID" value="NZ_JAVRHP010000019.1"/>
</dbReference>
<proteinExistence type="predicted"/>
<evidence type="ECO:0000313" key="1">
    <source>
        <dbReference type="EMBL" id="MDT0649584.1"/>
    </source>
</evidence>
<keyword evidence="2" id="KW-1185">Reference proteome</keyword>